<organism evidence="8 9">
    <name type="scientific">Novosphingobium endophyticum</name>
    <dbReference type="NCBI Taxonomy" id="1955250"/>
    <lineage>
        <taxon>Bacteria</taxon>
        <taxon>Pseudomonadati</taxon>
        <taxon>Pseudomonadota</taxon>
        <taxon>Alphaproteobacteria</taxon>
        <taxon>Sphingomonadales</taxon>
        <taxon>Sphingomonadaceae</taxon>
        <taxon>Novosphingobium</taxon>
    </lineage>
</organism>
<keyword evidence="9" id="KW-1185">Reference proteome</keyword>
<dbReference type="Proteomes" id="UP000608154">
    <property type="component" value="Unassembled WGS sequence"/>
</dbReference>
<evidence type="ECO:0000256" key="6">
    <source>
        <dbReference type="SAM" id="SignalP"/>
    </source>
</evidence>
<dbReference type="SUPFAM" id="SSF46626">
    <property type="entry name" value="Cytochrome c"/>
    <property type="match status" value="1"/>
</dbReference>
<evidence type="ECO:0000313" key="8">
    <source>
        <dbReference type="EMBL" id="GGC01495.1"/>
    </source>
</evidence>
<dbReference type="EMBL" id="BMHK01000011">
    <property type="protein sequence ID" value="GGC01495.1"/>
    <property type="molecule type" value="Genomic_DNA"/>
</dbReference>
<dbReference type="AlphaFoldDB" id="A0A916TS96"/>
<evidence type="ECO:0000256" key="2">
    <source>
        <dbReference type="ARBA" id="ARBA00022723"/>
    </source>
</evidence>
<dbReference type="GO" id="GO:0020037">
    <property type="term" value="F:heme binding"/>
    <property type="evidence" value="ECO:0007669"/>
    <property type="project" value="InterPro"/>
</dbReference>
<dbReference type="InterPro" id="IPR036909">
    <property type="entry name" value="Cyt_c-like_dom_sf"/>
</dbReference>
<evidence type="ECO:0000313" key="9">
    <source>
        <dbReference type="Proteomes" id="UP000608154"/>
    </source>
</evidence>
<dbReference type="RefSeq" id="WP_188771071.1">
    <property type="nucleotide sequence ID" value="NZ_BMHK01000011.1"/>
</dbReference>
<keyword evidence="2 4" id="KW-0479">Metal-binding</keyword>
<evidence type="ECO:0000256" key="3">
    <source>
        <dbReference type="ARBA" id="ARBA00023004"/>
    </source>
</evidence>
<protein>
    <recommendedName>
        <fullName evidence="7">Cytochrome c domain-containing protein</fullName>
    </recommendedName>
</protein>
<reference evidence="8" key="1">
    <citation type="journal article" date="2014" name="Int. J. Syst. Evol. Microbiol.">
        <title>Complete genome sequence of Corynebacterium casei LMG S-19264T (=DSM 44701T), isolated from a smear-ripened cheese.</title>
        <authorList>
            <consortium name="US DOE Joint Genome Institute (JGI-PGF)"/>
            <person name="Walter F."/>
            <person name="Albersmeier A."/>
            <person name="Kalinowski J."/>
            <person name="Ruckert C."/>
        </authorList>
    </citation>
    <scope>NUCLEOTIDE SEQUENCE</scope>
    <source>
        <strain evidence="8">CGMCC 1.15095</strain>
    </source>
</reference>
<proteinExistence type="predicted"/>
<dbReference type="GO" id="GO:0009055">
    <property type="term" value="F:electron transfer activity"/>
    <property type="evidence" value="ECO:0007669"/>
    <property type="project" value="InterPro"/>
</dbReference>
<feature type="region of interest" description="Disordered" evidence="5">
    <location>
        <begin position="23"/>
        <end position="42"/>
    </location>
</feature>
<evidence type="ECO:0000256" key="4">
    <source>
        <dbReference type="PROSITE-ProRule" id="PRU00433"/>
    </source>
</evidence>
<evidence type="ECO:0000256" key="5">
    <source>
        <dbReference type="SAM" id="MobiDB-lite"/>
    </source>
</evidence>
<comment type="caution">
    <text evidence="8">The sequence shown here is derived from an EMBL/GenBank/DDBJ whole genome shotgun (WGS) entry which is preliminary data.</text>
</comment>
<feature type="chain" id="PRO_5036802876" description="Cytochrome c domain-containing protein" evidence="6">
    <location>
        <begin position="17"/>
        <end position="135"/>
    </location>
</feature>
<keyword evidence="3 4" id="KW-0408">Iron</keyword>
<dbReference type="InterPro" id="IPR009056">
    <property type="entry name" value="Cyt_c-like_dom"/>
</dbReference>
<dbReference type="PROSITE" id="PS51007">
    <property type="entry name" value="CYTC"/>
    <property type="match status" value="1"/>
</dbReference>
<evidence type="ECO:0000259" key="7">
    <source>
        <dbReference type="PROSITE" id="PS51007"/>
    </source>
</evidence>
<reference evidence="8" key="2">
    <citation type="submission" date="2020-09" db="EMBL/GenBank/DDBJ databases">
        <authorList>
            <person name="Sun Q."/>
            <person name="Zhou Y."/>
        </authorList>
    </citation>
    <scope>NUCLEOTIDE SEQUENCE</scope>
    <source>
        <strain evidence="8">CGMCC 1.15095</strain>
    </source>
</reference>
<dbReference type="GO" id="GO:0046872">
    <property type="term" value="F:metal ion binding"/>
    <property type="evidence" value="ECO:0007669"/>
    <property type="project" value="UniProtKB-KW"/>
</dbReference>
<keyword evidence="1 4" id="KW-0349">Heme</keyword>
<dbReference type="Gene3D" id="1.10.760.10">
    <property type="entry name" value="Cytochrome c-like domain"/>
    <property type="match status" value="1"/>
</dbReference>
<name>A0A916TS96_9SPHN</name>
<evidence type="ECO:0000256" key="1">
    <source>
        <dbReference type="ARBA" id="ARBA00022617"/>
    </source>
</evidence>
<feature type="domain" description="Cytochrome c" evidence="7">
    <location>
        <begin position="39"/>
        <end position="126"/>
    </location>
</feature>
<keyword evidence="6" id="KW-0732">Signal</keyword>
<sequence>MIRALLSLVAASLALAACSQRDDADTSQVGGDGETAELAPASPGEQVFDKWCAPCHAAGPRYPGTASLAQKYNGEIPAALEERDDLTPEIVAYFVRNGIMVMPPFRKTEISDDELAALGAYLSHEPEPAIPARPD</sequence>
<dbReference type="PROSITE" id="PS51257">
    <property type="entry name" value="PROKAR_LIPOPROTEIN"/>
    <property type="match status" value="1"/>
</dbReference>
<dbReference type="Pfam" id="PF13442">
    <property type="entry name" value="Cytochrome_CBB3"/>
    <property type="match status" value="1"/>
</dbReference>
<feature type="signal peptide" evidence="6">
    <location>
        <begin position="1"/>
        <end position="16"/>
    </location>
</feature>
<accession>A0A916TS96</accession>
<gene>
    <name evidence="8" type="ORF">GCM10011494_20110</name>
</gene>